<dbReference type="InterPro" id="IPR005325">
    <property type="entry name" value="DUF308_memb"/>
</dbReference>
<dbReference type="Pfam" id="PF03729">
    <property type="entry name" value="DUF308"/>
    <property type="match status" value="1"/>
</dbReference>
<reference evidence="2 3" key="1">
    <citation type="submission" date="2019-03" db="EMBL/GenBank/DDBJ databases">
        <title>Genomic analyses of the natural microbiome of Caenorhabditis elegans.</title>
        <authorList>
            <person name="Samuel B."/>
        </authorList>
    </citation>
    <scope>NUCLEOTIDE SEQUENCE [LARGE SCALE GENOMIC DNA]</scope>
    <source>
        <strain evidence="2 3">JUb54</strain>
    </source>
</reference>
<keyword evidence="1" id="KW-1133">Transmembrane helix</keyword>
<proteinExistence type="predicted"/>
<feature type="transmembrane region" description="Helical" evidence="1">
    <location>
        <begin position="20"/>
        <end position="37"/>
    </location>
</feature>
<evidence type="ECO:0000256" key="1">
    <source>
        <dbReference type="SAM" id="Phobius"/>
    </source>
</evidence>
<dbReference type="EMBL" id="SLYQ01000002">
    <property type="protein sequence ID" value="TCQ75112.1"/>
    <property type="molecule type" value="Genomic_DNA"/>
</dbReference>
<dbReference type="Proteomes" id="UP000295263">
    <property type="component" value="Unassembled WGS sequence"/>
</dbReference>
<organism evidence="2 3">
    <name type="scientific">Raoultella ornithinolytica</name>
    <name type="common">Klebsiella ornithinolytica</name>
    <dbReference type="NCBI Taxonomy" id="54291"/>
    <lineage>
        <taxon>Bacteria</taxon>
        <taxon>Pseudomonadati</taxon>
        <taxon>Pseudomonadota</taxon>
        <taxon>Gammaproteobacteria</taxon>
        <taxon>Enterobacterales</taxon>
        <taxon>Enterobacteriaceae</taxon>
        <taxon>Klebsiella/Raoultella group</taxon>
        <taxon>Raoultella</taxon>
    </lineage>
</organism>
<evidence type="ECO:0000313" key="3">
    <source>
        <dbReference type="Proteomes" id="UP000295263"/>
    </source>
</evidence>
<keyword evidence="1" id="KW-0812">Transmembrane</keyword>
<evidence type="ECO:0000313" key="2">
    <source>
        <dbReference type="EMBL" id="TCQ75112.1"/>
    </source>
</evidence>
<sequence>MQNATATSNRSLDQWLQTYYFLRTGVSIVWIALAAFVGKHNPAVGAALLILYPAWDALANYLDARRSGGLGANPSQKFNFVVSIIIALAVCGALTVGMPMVITVFGAWAIFSGLLQLATGVRRWKTTSGQWPMILSGAQSALAGAFMFKQAHSGMALDVTTVAPYAAFGAFYFFVSAIWLTVKNVRQRAVLAD</sequence>
<protein>
    <submittedName>
        <fullName evidence="2">Short repeat uncharacterized protein DUF308</fullName>
    </submittedName>
</protein>
<gene>
    <name evidence="2" type="ORF">EC841_102222</name>
</gene>
<feature type="transmembrane region" description="Helical" evidence="1">
    <location>
        <begin position="78"/>
        <end position="96"/>
    </location>
</feature>
<comment type="caution">
    <text evidence="2">The sequence shown here is derived from an EMBL/GenBank/DDBJ whole genome shotgun (WGS) entry which is preliminary data.</text>
</comment>
<name>A0ABD7QL50_RAOOR</name>
<dbReference type="RefSeq" id="WP_132511385.1">
    <property type="nucleotide sequence ID" value="NZ_SLYQ01000002.1"/>
</dbReference>
<keyword evidence="1" id="KW-0472">Membrane</keyword>
<feature type="transmembrane region" description="Helical" evidence="1">
    <location>
        <begin position="43"/>
        <end position="62"/>
    </location>
</feature>
<accession>A0ABD7QL50</accession>
<dbReference type="AlphaFoldDB" id="A0ABD7QL50"/>
<feature type="transmembrane region" description="Helical" evidence="1">
    <location>
        <begin position="163"/>
        <end position="182"/>
    </location>
</feature>